<organism evidence="3 4">
    <name type="scientific">Gimesia benthica</name>
    <dbReference type="NCBI Taxonomy" id="2608982"/>
    <lineage>
        <taxon>Bacteria</taxon>
        <taxon>Pseudomonadati</taxon>
        <taxon>Planctomycetota</taxon>
        <taxon>Planctomycetia</taxon>
        <taxon>Planctomycetales</taxon>
        <taxon>Planctomycetaceae</taxon>
        <taxon>Gimesia</taxon>
    </lineage>
</organism>
<feature type="domain" description="Peptidase M20 dimerisation" evidence="2">
    <location>
        <begin position="282"/>
        <end position="374"/>
    </location>
</feature>
<dbReference type="PANTHER" id="PTHR11014:SF63">
    <property type="entry name" value="METALLOPEPTIDASE, PUTATIVE (AFU_ORTHOLOGUE AFUA_6G09600)-RELATED"/>
    <property type="match status" value="1"/>
</dbReference>
<dbReference type="Pfam" id="PF01546">
    <property type="entry name" value="Peptidase_M20"/>
    <property type="match status" value="1"/>
</dbReference>
<sequence>MWSIRSQKFGVAVSNNYLGRLIFCFCLYDNLNFIKIRSTNKCFFISAHDSSAVAQTVCRHHGNDAEYSVASFSIDQTESRAFYQSLTKQLHEELDELEPTLIQTRRTLHQKPEISGEEKETSQLICNTLRDIGLEPQLMNNDIGVVADMTLGTPAEDAPLIAIRADIDALRITDLKEVDYCSHNPGVGHLCGHDAHTSIALGVALAAGRVKELFESEWPGQGLRLRFIFQPAEEICMGARWMVEQGALEGVSAIIGLHMDPEIQAGTANIRYGVMTAFCDEVHFEIHGRGGHAARPHHGNDPITTAAQLISSLYQNLPRSIDSRMPAVFTIGQISSGLAPNVIPEIAELKGSLRSTNDQAREVLHDRIQNIASGVAQSTNTRIEVLFKSPLPAVVNDKTISAALEQASIDVLGLEQVGLIDLPSMGGEDFSIYLQHVPGSMLRLGCARPDQKTVFLHSPYFDIDERVLKIGSRILLQAALLLSLNPQLIQKGN</sequence>
<dbReference type="SUPFAM" id="SSF55031">
    <property type="entry name" value="Bacterial exopeptidase dimerisation domain"/>
    <property type="match status" value="1"/>
</dbReference>
<gene>
    <name evidence="3" type="ORF">F1728_10625</name>
</gene>
<accession>A0A6I6A9X9</accession>
<evidence type="ECO:0000256" key="1">
    <source>
        <dbReference type="ARBA" id="ARBA00022801"/>
    </source>
</evidence>
<dbReference type="KEGG" id="gim:F1728_10625"/>
<dbReference type="Gene3D" id="3.30.70.360">
    <property type="match status" value="1"/>
</dbReference>
<evidence type="ECO:0000259" key="2">
    <source>
        <dbReference type="Pfam" id="PF07687"/>
    </source>
</evidence>
<dbReference type="Pfam" id="PF07687">
    <property type="entry name" value="M20_dimer"/>
    <property type="match status" value="1"/>
</dbReference>
<keyword evidence="4" id="KW-1185">Reference proteome</keyword>
<dbReference type="GO" id="GO:0016787">
    <property type="term" value="F:hydrolase activity"/>
    <property type="evidence" value="ECO:0007669"/>
    <property type="project" value="UniProtKB-KW"/>
</dbReference>
<dbReference type="InterPro" id="IPR011650">
    <property type="entry name" value="Peptidase_M20_dimer"/>
</dbReference>
<dbReference type="SUPFAM" id="SSF53187">
    <property type="entry name" value="Zn-dependent exopeptidases"/>
    <property type="match status" value="1"/>
</dbReference>
<dbReference type="Proteomes" id="UP000427281">
    <property type="component" value="Chromosome"/>
</dbReference>
<protein>
    <submittedName>
        <fullName evidence="3">Amidohydrolase</fullName>
    </submittedName>
</protein>
<keyword evidence="1 3" id="KW-0378">Hydrolase</keyword>
<dbReference type="PANTHER" id="PTHR11014">
    <property type="entry name" value="PEPTIDASE M20 FAMILY MEMBER"/>
    <property type="match status" value="1"/>
</dbReference>
<reference evidence="3 4" key="1">
    <citation type="submission" date="2019-09" db="EMBL/GenBank/DDBJ databases">
        <title>Gimesia benthica sp. nov., a novel bacterium isolated from deep-sea water of the Northwest Indian Ocean.</title>
        <authorList>
            <person name="Dai X."/>
        </authorList>
    </citation>
    <scope>NUCLEOTIDE SEQUENCE [LARGE SCALE GENOMIC DNA]</scope>
    <source>
        <strain evidence="3 4">E7</strain>
    </source>
</reference>
<dbReference type="EMBL" id="CP043930">
    <property type="protein sequence ID" value="QGQ23097.1"/>
    <property type="molecule type" value="Genomic_DNA"/>
</dbReference>
<dbReference type="InterPro" id="IPR017439">
    <property type="entry name" value="Amidohydrolase"/>
</dbReference>
<dbReference type="NCBIfam" id="TIGR01891">
    <property type="entry name" value="amidohydrolases"/>
    <property type="match status" value="1"/>
</dbReference>
<dbReference type="InterPro" id="IPR002933">
    <property type="entry name" value="Peptidase_M20"/>
</dbReference>
<dbReference type="Gene3D" id="3.40.630.10">
    <property type="entry name" value="Zn peptidases"/>
    <property type="match status" value="1"/>
</dbReference>
<dbReference type="AlphaFoldDB" id="A0A6I6A9X9"/>
<name>A0A6I6A9X9_9PLAN</name>
<dbReference type="InterPro" id="IPR036264">
    <property type="entry name" value="Bact_exopeptidase_dim_dom"/>
</dbReference>
<evidence type="ECO:0000313" key="4">
    <source>
        <dbReference type="Proteomes" id="UP000427281"/>
    </source>
</evidence>
<evidence type="ECO:0000313" key="3">
    <source>
        <dbReference type="EMBL" id="QGQ23097.1"/>
    </source>
</evidence>
<proteinExistence type="predicted"/>